<dbReference type="PANTHER" id="PTHR33993">
    <property type="entry name" value="GLYOXALASE-RELATED"/>
    <property type="match status" value="1"/>
</dbReference>
<dbReference type="Pfam" id="PF00903">
    <property type="entry name" value="Glyoxalase"/>
    <property type="match status" value="1"/>
</dbReference>
<dbReference type="OrthoDB" id="9793039at2"/>
<organism evidence="2 3">
    <name type="scientific">Aeromonas lusitana</name>
    <dbReference type="NCBI Taxonomy" id="931529"/>
    <lineage>
        <taxon>Bacteria</taxon>
        <taxon>Pseudomonadati</taxon>
        <taxon>Pseudomonadota</taxon>
        <taxon>Gammaproteobacteria</taxon>
        <taxon>Aeromonadales</taxon>
        <taxon>Aeromonadaceae</taxon>
        <taxon>Aeromonas</taxon>
    </lineage>
</organism>
<dbReference type="RefSeq" id="WP_100860981.1">
    <property type="nucleotide sequence ID" value="NZ_PGCP01000031.1"/>
</dbReference>
<dbReference type="InterPro" id="IPR029068">
    <property type="entry name" value="Glyas_Bleomycin-R_OHBP_Dase"/>
</dbReference>
<dbReference type="PANTHER" id="PTHR33993:SF14">
    <property type="entry name" value="GB|AAF24581.1"/>
    <property type="match status" value="1"/>
</dbReference>
<dbReference type="EMBL" id="PGCP01000031">
    <property type="protein sequence ID" value="PJC92140.1"/>
    <property type="molecule type" value="Genomic_DNA"/>
</dbReference>
<proteinExistence type="predicted"/>
<reference evidence="2 3" key="1">
    <citation type="submission" date="2017-11" db="EMBL/GenBank/DDBJ databases">
        <title>Draft genome sequence of environmental isolate Aeromonas lusitania sp. nov. MDC 2473.</title>
        <authorList>
            <person name="Colston S.M."/>
            <person name="Navarro A."/>
            <person name="Martinez-Murcia A.J."/>
            <person name="Graf J."/>
        </authorList>
    </citation>
    <scope>NUCLEOTIDE SEQUENCE [LARGE SCALE GENOMIC DNA]</scope>
    <source>
        <strain evidence="2 3">MDC 2473</strain>
    </source>
</reference>
<sequence length="137" mass="14951">MAEQDMAREHALAEGSTFTWHELYVPDGEAGVSFYTEVLGWQVQQTALEGFDYPMLVANGRPVAGVMSTRDNPQMEGVPPHWATYIAVDDVDARLAKVTRHGGSVVVPPMDIPTVGRMALIADPQGAHIWLFTSAPM</sequence>
<name>A0A2M8H6H6_9GAMM</name>
<dbReference type="AlphaFoldDB" id="A0A2M8H6H6"/>
<evidence type="ECO:0000259" key="1">
    <source>
        <dbReference type="PROSITE" id="PS51819"/>
    </source>
</evidence>
<dbReference type="PROSITE" id="PS51819">
    <property type="entry name" value="VOC"/>
    <property type="match status" value="1"/>
</dbReference>
<dbReference type="InterPro" id="IPR037523">
    <property type="entry name" value="VOC_core"/>
</dbReference>
<dbReference type="CDD" id="cd07247">
    <property type="entry name" value="SgaA_N_like"/>
    <property type="match status" value="1"/>
</dbReference>
<evidence type="ECO:0000313" key="2">
    <source>
        <dbReference type="EMBL" id="PJC92140.1"/>
    </source>
</evidence>
<gene>
    <name evidence="2" type="ORF">CUC44_16605</name>
</gene>
<accession>A0A2M8H6H6</accession>
<dbReference type="InterPro" id="IPR052164">
    <property type="entry name" value="Anthracycline_SecMetBiosynth"/>
</dbReference>
<dbReference type="Gene3D" id="3.10.180.10">
    <property type="entry name" value="2,3-Dihydroxybiphenyl 1,2-Dioxygenase, domain 1"/>
    <property type="match status" value="1"/>
</dbReference>
<dbReference type="Proteomes" id="UP000232060">
    <property type="component" value="Unassembled WGS sequence"/>
</dbReference>
<protein>
    <recommendedName>
        <fullName evidence="1">VOC domain-containing protein</fullName>
    </recommendedName>
</protein>
<comment type="caution">
    <text evidence="2">The sequence shown here is derived from an EMBL/GenBank/DDBJ whole genome shotgun (WGS) entry which is preliminary data.</text>
</comment>
<keyword evidence="3" id="KW-1185">Reference proteome</keyword>
<evidence type="ECO:0000313" key="3">
    <source>
        <dbReference type="Proteomes" id="UP000232060"/>
    </source>
</evidence>
<dbReference type="SUPFAM" id="SSF54593">
    <property type="entry name" value="Glyoxalase/Bleomycin resistance protein/Dihydroxybiphenyl dioxygenase"/>
    <property type="match status" value="1"/>
</dbReference>
<dbReference type="InterPro" id="IPR004360">
    <property type="entry name" value="Glyas_Fos-R_dOase_dom"/>
</dbReference>
<feature type="domain" description="VOC" evidence="1">
    <location>
        <begin position="17"/>
        <end position="134"/>
    </location>
</feature>